<dbReference type="InterPro" id="IPR024088">
    <property type="entry name" value="Tyr-tRNA-ligase_bac-type"/>
</dbReference>
<keyword evidence="5 10" id="KW-0648">Protein biosynthesis</keyword>
<dbReference type="eggNOG" id="KOG2623">
    <property type="taxonomic scope" value="Eukaryota"/>
</dbReference>
<evidence type="ECO:0000256" key="9">
    <source>
        <dbReference type="PROSITE-ProRule" id="PRU00182"/>
    </source>
</evidence>
<reference evidence="12" key="1">
    <citation type="journal article" date="2013" name="Nature">
        <title>Pan genome of the phytoplankton Emiliania underpins its global distribution.</title>
        <authorList>
            <person name="Read B.A."/>
            <person name="Kegel J."/>
            <person name="Klute M.J."/>
            <person name="Kuo A."/>
            <person name="Lefebvre S.C."/>
            <person name="Maumus F."/>
            <person name="Mayer C."/>
            <person name="Miller J."/>
            <person name="Monier A."/>
            <person name="Salamov A."/>
            <person name="Young J."/>
            <person name="Aguilar M."/>
            <person name="Claverie J.M."/>
            <person name="Frickenhaus S."/>
            <person name="Gonzalez K."/>
            <person name="Herman E.K."/>
            <person name="Lin Y.C."/>
            <person name="Napier J."/>
            <person name="Ogata H."/>
            <person name="Sarno A.F."/>
            <person name="Shmutz J."/>
            <person name="Schroeder D."/>
            <person name="de Vargas C."/>
            <person name="Verret F."/>
            <person name="von Dassow P."/>
            <person name="Valentin K."/>
            <person name="Van de Peer Y."/>
            <person name="Wheeler G."/>
            <person name="Dacks J.B."/>
            <person name="Delwiche C.F."/>
            <person name="Dyhrman S.T."/>
            <person name="Glockner G."/>
            <person name="John U."/>
            <person name="Richards T."/>
            <person name="Worden A.Z."/>
            <person name="Zhang X."/>
            <person name="Grigoriev I.V."/>
            <person name="Allen A.E."/>
            <person name="Bidle K."/>
            <person name="Borodovsky M."/>
            <person name="Bowler C."/>
            <person name="Brownlee C."/>
            <person name="Cock J.M."/>
            <person name="Elias M."/>
            <person name="Gladyshev V.N."/>
            <person name="Groth M."/>
            <person name="Guda C."/>
            <person name="Hadaegh A."/>
            <person name="Iglesias-Rodriguez M.D."/>
            <person name="Jenkins J."/>
            <person name="Jones B.M."/>
            <person name="Lawson T."/>
            <person name="Leese F."/>
            <person name="Lindquist E."/>
            <person name="Lobanov A."/>
            <person name="Lomsadze A."/>
            <person name="Malik S.B."/>
            <person name="Marsh M.E."/>
            <person name="Mackinder L."/>
            <person name="Mock T."/>
            <person name="Mueller-Roeber B."/>
            <person name="Pagarete A."/>
            <person name="Parker M."/>
            <person name="Probert I."/>
            <person name="Quesneville H."/>
            <person name="Raines C."/>
            <person name="Rensing S.A."/>
            <person name="Riano-Pachon D.M."/>
            <person name="Richier S."/>
            <person name="Rokitta S."/>
            <person name="Shiraiwa Y."/>
            <person name="Soanes D.M."/>
            <person name="van der Giezen M."/>
            <person name="Wahlund T.M."/>
            <person name="Williams B."/>
            <person name="Wilson W."/>
            <person name="Wolfe G."/>
            <person name="Wurch L.L."/>
        </authorList>
    </citation>
    <scope>NUCLEOTIDE SEQUENCE</scope>
</reference>
<evidence type="ECO:0000256" key="4">
    <source>
        <dbReference type="ARBA" id="ARBA00022840"/>
    </source>
</evidence>
<dbReference type="PANTHER" id="PTHR11766:SF0">
    <property type="entry name" value="TYROSINE--TRNA LIGASE, MITOCHONDRIAL"/>
    <property type="match status" value="1"/>
</dbReference>
<keyword evidence="4 10" id="KW-0067">ATP-binding</keyword>
<evidence type="ECO:0000256" key="10">
    <source>
        <dbReference type="RuleBase" id="RU363036"/>
    </source>
</evidence>
<dbReference type="EnsemblProtists" id="EOD16730">
    <property type="protein sequence ID" value="EOD16730"/>
    <property type="gene ID" value="EMIHUDRAFT_470371"/>
</dbReference>
<dbReference type="Gene3D" id="3.10.290.10">
    <property type="entry name" value="RNA-binding S4 domain"/>
    <property type="match status" value="1"/>
</dbReference>
<evidence type="ECO:0000256" key="8">
    <source>
        <dbReference type="ARBA" id="ARBA00048248"/>
    </source>
</evidence>
<dbReference type="Pfam" id="PF00579">
    <property type="entry name" value="tRNA-synt_1b"/>
    <property type="match status" value="2"/>
</dbReference>
<evidence type="ECO:0000256" key="7">
    <source>
        <dbReference type="ARBA" id="ARBA00033323"/>
    </source>
</evidence>
<keyword evidence="3 10" id="KW-0547">Nucleotide-binding</keyword>
<reference evidence="11" key="2">
    <citation type="submission" date="2024-10" db="UniProtKB">
        <authorList>
            <consortium name="EnsemblProtists"/>
        </authorList>
    </citation>
    <scope>IDENTIFICATION</scope>
</reference>
<dbReference type="GeneID" id="17262879"/>
<dbReference type="Proteomes" id="UP000013827">
    <property type="component" value="Unassembled WGS sequence"/>
</dbReference>
<evidence type="ECO:0000313" key="12">
    <source>
        <dbReference type="Proteomes" id="UP000013827"/>
    </source>
</evidence>
<dbReference type="PROSITE" id="PS50889">
    <property type="entry name" value="S4"/>
    <property type="match status" value="1"/>
</dbReference>
<dbReference type="SUPFAM" id="SSF55174">
    <property type="entry name" value="Alpha-L RNA-binding motif"/>
    <property type="match status" value="1"/>
</dbReference>
<dbReference type="SUPFAM" id="SSF52374">
    <property type="entry name" value="Nucleotidylyl transferase"/>
    <property type="match status" value="1"/>
</dbReference>
<keyword evidence="9" id="KW-0694">RNA-binding</keyword>
<dbReference type="AlphaFoldDB" id="A0A0D3IZP5"/>
<comment type="similarity">
    <text evidence="10">Belongs to the class-I aminoacyl-tRNA synthetase family.</text>
</comment>
<dbReference type="PRINTS" id="PR01040">
    <property type="entry name" value="TRNASYNTHTYR"/>
</dbReference>
<protein>
    <recommendedName>
        <fullName evidence="1">tyrosine--tRNA ligase</fullName>
        <ecNumber evidence="1">6.1.1.1</ecNumber>
    </recommendedName>
    <alternativeName>
        <fullName evidence="7">Tyrosyl-tRNA synthetase</fullName>
    </alternativeName>
</protein>
<organism evidence="11 12">
    <name type="scientific">Emiliania huxleyi (strain CCMP1516)</name>
    <dbReference type="NCBI Taxonomy" id="280463"/>
    <lineage>
        <taxon>Eukaryota</taxon>
        <taxon>Haptista</taxon>
        <taxon>Haptophyta</taxon>
        <taxon>Prymnesiophyceae</taxon>
        <taxon>Isochrysidales</taxon>
        <taxon>Noelaerhabdaceae</taxon>
        <taxon>Emiliania</taxon>
    </lineage>
</organism>
<dbReference type="Gene3D" id="3.40.50.620">
    <property type="entry name" value="HUPs"/>
    <property type="match status" value="2"/>
</dbReference>
<dbReference type="HOGENOM" id="CLU_024003_0_3_1"/>
<evidence type="ECO:0000256" key="1">
    <source>
        <dbReference type="ARBA" id="ARBA00013160"/>
    </source>
</evidence>
<keyword evidence="6 10" id="KW-0030">Aminoacyl-tRNA synthetase</keyword>
<dbReference type="InterPro" id="IPR002307">
    <property type="entry name" value="Tyr-tRNA-ligase"/>
</dbReference>
<name>A0A0D3IZP5_EMIH1</name>
<sequence>MVLLAHTQPLRTALLRPCASRAVRALGARACSSDAATAPAEAAAEPEQLRSTFLETMRWRGFLHQSTDLAALDDAMSGGRVVAYLGFDATASSLHVGSLLQIMLLRHFQRAGHKPIVLVGGGTTKDASRQLLDEEAIASNIEGISRVRFLTFGEGPTDALLVNNDAWLSPLSYLAFLRDYGRRSATRHPPLSPPLTTPLTSLHRCRHFTINRMLSFESVKQRLARESPLSFLEFNYMILQADGSSGSSDQWGNIISGVELGRRADGAQLFGLTAPLVTTARRRRGRQRGRGGPSADACLAEIQATAASLFAAGGGGGGGGTASLKRVKLSADEAAAGVPVVDLFVSLELGKSKSEVRRLVAGGGAKLNDVKIEDAALLISTASFEAASEIKLSAGKKKHGVVELAQ</sequence>
<comment type="catalytic activity">
    <reaction evidence="8">
        <text>tRNA(Tyr) + L-tyrosine + ATP = L-tyrosyl-tRNA(Tyr) + AMP + diphosphate + H(+)</text>
        <dbReference type="Rhea" id="RHEA:10220"/>
        <dbReference type="Rhea" id="RHEA-COMP:9706"/>
        <dbReference type="Rhea" id="RHEA-COMP:9707"/>
        <dbReference type="ChEBI" id="CHEBI:15378"/>
        <dbReference type="ChEBI" id="CHEBI:30616"/>
        <dbReference type="ChEBI" id="CHEBI:33019"/>
        <dbReference type="ChEBI" id="CHEBI:58315"/>
        <dbReference type="ChEBI" id="CHEBI:78442"/>
        <dbReference type="ChEBI" id="CHEBI:78536"/>
        <dbReference type="ChEBI" id="CHEBI:456215"/>
        <dbReference type="EC" id="6.1.1.1"/>
    </reaction>
</comment>
<dbReference type="PaxDb" id="2903-EOD16730"/>
<keyword evidence="12" id="KW-1185">Reference proteome</keyword>
<dbReference type="GO" id="GO:0004831">
    <property type="term" value="F:tyrosine-tRNA ligase activity"/>
    <property type="evidence" value="ECO:0007669"/>
    <property type="project" value="UniProtKB-EC"/>
</dbReference>
<dbReference type="PANTHER" id="PTHR11766">
    <property type="entry name" value="TYROSYL-TRNA SYNTHETASE"/>
    <property type="match status" value="1"/>
</dbReference>
<dbReference type="InterPro" id="IPR036986">
    <property type="entry name" value="S4_RNA-bd_sf"/>
</dbReference>
<dbReference type="InterPro" id="IPR002305">
    <property type="entry name" value="aa-tRNA-synth_Ic"/>
</dbReference>
<dbReference type="InterPro" id="IPR014729">
    <property type="entry name" value="Rossmann-like_a/b/a_fold"/>
</dbReference>
<dbReference type="EC" id="6.1.1.1" evidence="1"/>
<proteinExistence type="inferred from homology"/>
<accession>A0A0D3IZP5</accession>
<dbReference type="GO" id="GO:0005829">
    <property type="term" value="C:cytosol"/>
    <property type="evidence" value="ECO:0007669"/>
    <property type="project" value="TreeGrafter"/>
</dbReference>
<dbReference type="RefSeq" id="XP_005769159.1">
    <property type="nucleotide sequence ID" value="XM_005769102.1"/>
</dbReference>
<keyword evidence="2 10" id="KW-0436">Ligase</keyword>
<dbReference type="GO" id="GO:0003723">
    <property type="term" value="F:RNA binding"/>
    <property type="evidence" value="ECO:0007669"/>
    <property type="project" value="UniProtKB-KW"/>
</dbReference>
<evidence type="ECO:0000256" key="3">
    <source>
        <dbReference type="ARBA" id="ARBA00022741"/>
    </source>
</evidence>
<dbReference type="KEGG" id="ehx:EMIHUDRAFT_470371"/>
<dbReference type="GO" id="GO:0006437">
    <property type="term" value="P:tyrosyl-tRNA aminoacylation"/>
    <property type="evidence" value="ECO:0007669"/>
    <property type="project" value="InterPro"/>
</dbReference>
<evidence type="ECO:0000256" key="5">
    <source>
        <dbReference type="ARBA" id="ARBA00022917"/>
    </source>
</evidence>
<evidence type="ECO:0000256" key="6">
    <source>
        <dbReference type="ARBA" id="ARBA00023146"/>
    </source>
</evidence>
<dbReference type="STRING" id="2903.R1DQF0"/>
<evidence type="ECO:0000256" key="2">
    <source>
        <dbReference type="ARBA" id="ARBA00022598"/>
    </source>
</evidence>
<dbReference type="GO" id="GO:0005524">
    <property type="term" value="F:ATP binding"/>
    <property type="evidence" value="ECO:0007669"/>
    <property type="project" value="UniProtKB-KW"/>
</dbReference>
<evidence type="ECO:0000313" key="11">
    <source>
        <dbReference type="EnsemblProtists" id="EOD16730"/>
    </source>
</evidence>